<keyword evidence="9" id="KW-1185">Reference proteome</keyword>
<keyword evidence="3" id="KW-0378">Hydrolase</keyword>
<proteinExistence type="inferred from homology"/>
<dbReference type="AlphaFoldDB" id="A0A2T5C3S0"/>
<sequence length="411" mass="47784">MIEFSRHRLENGLDIILYPDYSTPMVAMDICYHVGAKHENPHRTGFAHLFEHLMFGGTKNIPDYDIPLQLAGGENNAYTTNDLTNYYLTVPKDNLETAFWLESDRMLELDFSEKSLNVQKNVVIEEFKQRNLNQPYGDVWALLRELAYTKHPYRWTTIGKEISHIADASLQEVKDFFYRFYAPNNAALVLSGNIDKDRCLQLADKWFGSIPKRDVRQTDLPVEPEQTEFRELTVTRKVPDTALYLAFRMSDRRSREYYVCDLISDVLSSGNSSRLYRKLVQEEQLFTELDAYISGDHDPGLFVVSGKLNKGVSIDVAQKAVWIELNKTKQDPVDSRELEKVKNKLEANHVYAQMGYLNMAQELATYENIDRAEMMNDQLDWYRSITAEEIRETAQKIFRKENCSQLNYMAQ</sequence>
<evidence type="ECO:0000313" key="8">
    <source>
        <dbReference type="EMBL" id="PTN09396.1"/>
    </source>
</evidence>
<dbReference type="EMBL" id="QAAD01000005">
    <property type="protein sequence ID" value="PTN09396.1"/>
    <property type="molecule type" value="Genomic_DNA"/>
</dbReference>
<feature type="domain" description="Peptidase M16 N-terminal" evidence="6">
    <location>
        <begin position="22"/>
        <end position="148"/>
    </location>
</feature>
<evidence type="ECO:0000256" key="4">
    <source>
        <dbReference type="ARBA" id="ARBA00022833"/>
    </source>
</evidence>
<dbReference type="GO" id="GO:0046872">
    <property type="term" value="F:metal ion binding"/>
    <property type="evidence" value="ECO:0007669"/>
    <property type="project" value="InterPro"/>
</dbReference>
<gene>
    <name evidence="8" type="ORF">C8N47_105237</name>
</gene>
<dbReference type="Pfam" id="PF05193">
    <property type="entry name" value="Peptidase_M16_C"/>
    <property type="match status" value="1"/>
</dbReference>
<protein>
    <submittedName>
        <fullName evidence="8">Processing peptidase beta subunit</fullName>
    </submittedName>
</protein>
<dbReference type="PANTHER" id="PTHR43690">
    <property type="entry name" value="NARDILYSIN"/>
    <property type="match status" value="1"/>
</dbReference>
<evidence type="ECO:0000256" key="5">
    <source>
        <dbReference type="ARBA" id="ARBA00023049"/>
    </source>
</evidence>
<dbReference type="SUPFAM" id="SSF63411">
    <property type="entry name" value="LuxS/MPP-like metallohydrolase"/>
    <property type="match status" value="2"/>
</dbReference>
<evidence type="ECO:0000256" key="2">
    <source>
        <dbReference type="ARBA" id="ARBA00022670"/>
    </source>
</evidence>
<dbReference type="InterPro" id="IPR011765">
    <property type="entry name" value="Pept_M16_N"/>
</dbReference>
<dbReference type="InterPro" id="IPR011249">
    <property type="entry name" value="Metalloenz_LuxS/M16"/>
</dbReference>
<dbReference type="Proteomes" id="UP000243525">
    <property type="component" value="Unassembled WGS sequence"/>
</dbReference>
<dbReference type="PANTHER" id="PTHR43690:SF17">
    <property type="entry name" value="PROTEIN YHJJ"/>
    <property type="match status" value="1"/>
</dbReference>
<comment type="similarity">
    <text evidence="1">Belongs to the peptidase M16 family.</text>
</comment>
<evidence type="ECO:0000313" key="9">
    <source>
        <dbReference type="Proteomes" id="UP000243525"/>
    </source>
</evidence>
<accession>A0A2T5C3S0</accession>
<feature type="domain" description="Peptidase M16 C-terminal" evidence="7">
    <location>
        <begin position="168"/>
        <end position="345"/>
    </location>
</feature>
<dbReference type="InterPro" id="IPR007863">
    <property type="entry name" value="Peptidase_M16_C"/>
</dbReference>
<dbReference type="Pfam" id="PF00675">
    <property type="entry name" value="Peptidase_M16"/>
    <property type="match status" value="1"/>
</dbReference>
<dbReference type="GO" id="GO:0008237">
    <property type="term" value="F:metallopeptidase activity"/>
    <property type="evidence" value="ECO:0007669"/>
    <property type="project" value="UniProtKB-KW"/>
</dbReference>
<dbReference type="OrthoDB" id="9811314at2"/>
<dbReference type="RefSeq" id="WP_107821801.1">
    <property type="nucleotide sequence ID" value="NZ_OY782574.1"/>
</dbReference>
<evidence type="ECO:0000259" key="7">
    <source>
        <dbReference type="Pfam" id="PF05193"/>
    </source>
</evidence>
<comment type="caution">
    <text evidence="8">The sequence shown here is derived from an EMBL/GenBank/DDBJ whole genome shotgun (WGS) entry which is preliminary data.</text>
</comment>
<keyword evidence="5" id="KW-0482">Metalloprotease</keyword>
<evidence type="ECO:0000256" key="1">
    <source>
        <dbReference type="ARBA" id="ARBA00007261"/>
    </source>
</evidence>
<keyword evidence="2" id="KW-0645">Protease</keyword>
<keyword evidence="4" id="KW-0862">Zinc</keyword>
<reference evidence="8 9" key="1">
    <citation type="submission" date="2018-04" db="EMBL/GenBank/DDBJ databases">
        <title>Genomic Encyclopedia of Archaeal and Bacterial Type Strains, Phase II (KMG-II): from individual species to whole genera.</title>
        <authorList>
            <person name="Goeker M."/>
        </authorList>
    </citation>
    <scope>NUCLEOTIDE SEQUENCE [LARGE SCALE GENOMIC DNA]</scope>
    <source>
        <strain evidence="8 9">DSM 28823</strain>
    </source>
</reference>
<name>A0A2T5C3S0_9BACT</name>
<evidence type="ECO:0000259" key="6">
    <source>
        <dbReference type="Pfam" id="PF00675"/>
    </source>
</evidence>
<dbReference type="Gene3D" id="3.30.830.10">
    <property type="entry name" value="Metalloenzyme, LuxS/M16 peptidase-like"/>
    <property type="match status" value="2"/>
</dbReference>
<organism evidence="8 9">
    <name type="scientific">Mangrovibacterium marinum</name>
    <dbReference type="NCBI Taxonomy" id="1639118"/>
    <lineage>
        <taxon>Bacteria</taxon>
        <taxon>Pseudomonadati</taxon>
        <taxon>Bacteroidota</taxon>
        <taxon>Bacteroidia</taxon>
        <taxon>Marinilabiliales</taxon>
        <taxon>Prolixibacteraceae</taxon>
        <taxon>Mangrovibacterium</taxon>
    </lineage>
</organism>
<evidence type="ECO:0000256" key="3">
    <source>
        <dbReference type="ARBA" id="ARBA00022801"/>
    </source>
</evidence>
<dbReference type="GO" id="GO:0006508">
    <property type="term" value="P:proteolysis"/>
    <property type="evidence" value="ECO:0007669"/>
    <property type="project" value="UniProtKB-KW"/>
</dbReference>
<dbReference type="InterPro" id="IPR050626">
    <property type="entry name" value="Peptidase_M16"/>
</dbReference>